<dbReference type="InterPro" id="IPR013424">
    <property type="entry name" value="Ice-binding_C"/>
</dbReference>
<keyword evidence="1" id="KW-0732">Signal</keyword>
<feature type="signal peptide" evidence="1">
    <location>
        <begin position="1"/>
        <end position="20"/>
    </location>
</feature>
<accession>A0ABU2A5D5</accession>
<dbReference type="Pfam" id="PF07589">
    <property type="entry name" value="PEP-CTERM"/>
    <property type="match status" value="1"/>
</dbReference>
<evidence type="ECO:0000259" key="2">
    <source>
        <dbReference type="Pfam" id="PF07589"/>
    </source>
</evidence>
<evidence type="ECO:0000313" key="3">
    <source>
        <dbReference type="EMBL" id="MDR7332335.1"/>
    </source>
</evidence>
<gene>
    <name evidence="3" type="ORF">J2X21_001461</name>
</gene>
<feature type="chain" id="PRO_5046078674" description="Ice-binding protein C-terminal domain-containing protein" evidence="1">
    <location>
        <begin position="21"/>
        <end position="224"/>
    </location>
</feature>
<dbReference type="EMBL" id="JAVDXV010000002">
    <property type="protein sequence ID" value="MDR7332335.1"/>
    <property type="molecule type" value="Genomic_DNA"/>
</dbReference>
<organism evidence="3 4">
    <name type="scientific">Roseateles asaccharophilus</name>
    <dbReference type="NCBI Taxonomy" id="582607"/>
    <lineage>
        <taxon>Bacteria</taxon>
        <taxon>Pseudomonadati</taxon>
        <taxon>Pseudomonadota</taxon>
        <taxon>Betaproteobacteria</taxon>
        <taxon>Burkholderiales</taxon>
        <taxon>Sphaerotilaceae</taxon>
        <taxon>Roseateles</taxon>
    </lineage>
</organism>
<sequence length="224" mass="23928">MMKYKILTAASLLISGVVSAATLDTDNFSVTYDDATLFGAARVFETGIAGRYGLEWTVPSTVSFVQNGGPASSIEFVLPTFTVTAKNGSELNGLFSGSVGNLVYSQFNGSATAYIGASVAHDGVPMYSLEWWPLLQTESTSNSGYFASRTNFAFPLDGLHSVTFSDAFIHFDATRYAYVAVTGQPQNRLTFEFGVAAVPEPESYALMLAGLGIVGFLASRRRQG</sequence>
<dbReference type="Proteomes" id="UP001180825">
    <property type="component" value="Unassembled WGS sequence"/>
</dbReference>
<keyword evidence="4" id="KW-1185">Reference proteome</keyword>
<evidence type="ECO:0000256" key="1">
    <source>
        <dbReference type="SAM" id="SignalP"/>
    </source>
</evidence>
<feature type="domain" description="Ice-binding protein C-terminal" evidence="2">
    <location>
        <begin position="197"/>
        <end position="222"/>
    </location>
</feature>
<evidence type="ECO:0000313" key="4">
    <source>
        <dbReference type="Proteomes" id="UP001180825"/>
    </source>
</evidence>
<comment type="caution">
    <text evidence="3">The sequence shown here is derived from an EMBL/GenBank/DDBJ whole genome shotgun (WGS) entry which is preliminary data.</text>
</comment>
<reference evidence="3 4" key="1">
    <citation type="submission" date="2023-07" db="EMBL/GenBank/DDBJ databases">
        <title>Sorghum-associated microbial communities from plants grown in Nebraska, USA.</title>
        <authorList>
            <person name="Schachtman D."/>
        </authorList>
    </citation>
    <scope>NUCLEOTIDE SEQUENCE [LARGE SCALE GENOMIC DNA]</scope>
    <source>
        <strain evidence="3 4">BE316</strain>
    </source>
</reference>
<proteinExistence type="predicted"/>
<dbReference type="RefSeq" id="WP_310326702.1">
    <property type="nucleotide sequence ID" value="NZ_JAVDXV010000002.1"/>
</dbReference>
<name>A0ABU2A5D5_9BURK</name>
<protein>
    <recommendedName>
        <fullName evidence="2">Ice-binding protein C-terminal domain-containing protein</fullName>
    </recommendedName>
</protein>
<dbReference type="NCBIfam" id="TIGR02595">
    <property type="entry name" value="PEP_CTERM"/>
    <property type="match status" value="1"/>
</dbReference>